<dbReference type="InterPro" id="IPR050214">
    <property type="entry name" value="Cys_Synth/Cystath_Beta-Synth"/>
</dbReference>
<evidence type="ECO:0000259" key="4">
    <source>
        <dbReference type="Pfam" id="PF00291"/>
    </source>
</evidence>
<organism evidence="5 6">
    <name type="scientific">Tsukamurella asaccharolytica</name>
    <dbReference type="NCBI Taxonomy" id="2592067"/>
    <lineage>
        <taxon>Bacteria</taxon>
        <taxon>Bacillati</taxon>
        <taxon>Actinomycetota</taxon>
        <taxon>Actinomycetes</taxon>
        <taxon>Mycobacteriales</taxon>
        <taxon>Tsukamurellaceae</taxon>
        <taxon>Tsukamurella</taxon>
    </lineage>
</organism>
<dbReference type="CDD" id="cd01561">
    <property type="entry name" value="CBS_like"/>
    <property type="match status" value="1"/>
</dbReference>
<evidence type="ECO:0000256" key="3">
    <source>
        <dbReference type="ARBA" id="ARBA00022898"/>
    </source>
</evidence>
<evidence type="ECO:0000313" key="6">
    <source>
        <dbReference type="Proteomes" id="UP000317291"/>
    </source>
</evidence>
<protein>
    <submittedName>
        <fullName evidence="5">Cysteine synthase family protein</fullName>
    </submittedName>
</protein>
<dbReference type="AlphaFoldDB" id="A0A5C5RA70"/>
<dbReference type="EMBL" id="VIGW01000003">
    <property type="protein sequence ID" value="TWS19810.1"/>
    <property type="molecule type" value="Genomic_DNA"/>
</dbReference>
<comment type="similarity">
    <text evidence="2">Belongs to the cysteine synthase/cystathionine beta-synthase family.</text>
</comment>
<name>A0A5C5RA70_9ACTN</name>
<evidence type="ECO:0000256" key="1">
    <source>
        <dbReference type="ARBA" id="ARBA00001933"/>
    </source>
</evidence>
<dbReference type="GO" id="GO:0044272">
    <property type="term" value="P:sulfur compound biosynthetic process"/>
    <property type="evidence" value="ECO:0007669"/>
    <property type="project" value="UniProtKB-ARBA"/>
</dbReference>
<dbReference type="Proteomes" id="UP000317291">
    <property type="component" value="Unassembled WGS sequence"/>
</dbReference>
<keyword evidence="6" id="KW-1185">Reference proteome</keyword>
<sequence length="496" mass="52900">MSRSIPSLTVCDHDVSVTTTPTDRRAERVFDSLADAVGDTPLVRLRAVSARDDVQIWAKLEYLNPGGSSKDRAAAAMILDAERRGLLRPGGTIVEGTSGNTGIALAQFGAARGYRTVVVAPDKTSEEKLAILRAHGAEVVIAPSGVPADHPDYVRNQARRIADSIDGGWLTGQYDNPANPAAHEATTGPEIWRQTAGTVTHLVAGIGTGGTITGTGRFLKAQGAVTVIGAEPEGSNYSLPRSAEPHAEGEHAWYIEAVGHFRHPRSPVDDWPDSYDAGVIDAIEVIPDATALATLHHVARHEGLLVGGSSGTALAAAARVAETAAPGAVIVAVLPDSGRAYLSKYFSPDWLARWGFDDLTAKPTGVPLPRIPTLSVSLTVGEAIHRWPDGYDSALVTLRTGPRTVAAEVAGSVRRSALNDADPNDPIERHVRRALVAGRRESLDVARSRLASIGPEPEDLVALSDRGFVDTVVKWRDFTHHADSHPQLEHREDRRR</sequence>
<reference evidence="5 6" key="1">
    <citation type="submission" date="2019-06" db="EMBL/GenBank/DDBJ databases">
        <title>Tsukamurella conjunctivitidis sp. nov., Tsukamurella assacharolytica sp. nov. and Tsukamurella sputae sp. nov. isolated from patients with conjunctivitis, bacteraemia (lymphoma) and respiratory infection (sputum) in Hong Kong.</title>
        <authorList>
            <person name="Teng J.L.L."/>
            <person name="Lee H.H."/>
            <person name="Fong J.Y.H."/>
            <person name="Fok K.M.N."/>
            <person name="Lau S.K.P."/>
            <person name="Woo P.C.Y."/>
        </authorList>
    </citation>
    <scope>NUCLEOTIDE SEQUENCE [LARGE SCALE GENOMIC DNA]</scope>
    <source>
        <strain evidence="5 6">HKU71</strain>
    </source>
</reference>
<dbReference type="InterPro" id="IPR036052">
    <property type="entry name" value="TrpB-like_PALP_sf"/>
</dbReference>
<dbReference type="OrthoDB" id="9805733at2"/>
<dbReference type="SUPFAM" id="SSF53686">
    <property type="entry name" value="Tryptophan synthase beta subunit-like PLP-dependent enzymes"/>
    <property type="match status" value="1"/>
</dbReference>
<feature type="domain" description="Tryptophan synthase beta chain-like PALP" evidence="4">
    <location>
        <begin position="35"/>
        <end position="336"/>
    </location>
</feature>
<comment type="cofactor">
    <cofactor evidence="1">
        <name>pyridoxal 5'-phosphate</name>
        <dbReference type="ChEBI" id="CHEBI:597326"/>
    </cofactor>
</comment>
<keyword evidence="3" id="KW-0663">Pyridoxal phosphate</keyword>
<dbReference type="GO" id="GO:0009069">
    <property type="term" value="P:serine family amino acid metabolic process"/>
    <property type="evidence" value="ECO:0007669"/>
    <property type="project" value="UniProtKB-ARBA"/>
</dbReference>
<comment type="caution">
    <text evidence="5">The sequence shown here is derived from an EMBL/GenBank/DDBJ whole genome shotgun (WGS) entry which is preliminary data.</text>
</comment>
<accession>A0A5C5RA70</accession>
<evidence type="ECO:0000256" key="2">
    <source>
        <dbReference type="ARBA" id="ARBA00007103"/>
    </source>
</evidence>
<evidence type="ECO:0000313" key="5">
    <source>
        <dbReference type="EMBL" id="TWS19810.1"/>
    </source>
</evidence>
<dbReference type="PANTHER" id="PTHR10314">
    <property type="entry name" value="CYSTATHIONINE BETA-SYNTHASE"/>
    <property type="match status" value="1"/>
</dbReference>
<proteinExistence type="inferred from homology"/>
<dbReference type="GO" id="GO:0006534">
    <property type="term" value="P:cysteine metabolic process"/>
    <property type="evidence" value="ECO:0007669"/>
    <property type="project" value="UniProtKB-ARBA"/>
</dbReference>
<gene>
    <name evidence="5" type="ORF">FK529_06560</name>
</gene>
<dbReference type="Pfam" id="PF00291">
    <property type="entry name" value="PALP"/>
    <property type="match status" value="1"/>
</dbReference>
<dbReference type="FunFam" id="3.40.50.1100:FF:000003">
    <property type="entry name" value="Cystathionine beta-synthase"/>
    <property type="match status" value="1"/>
</dbReference>
<dbReference type="Gene3D" id="3.40.50.1100">
    <property type="match status" value="2"/>
</dbReference>
<dbReference type="InterPro" id="IPR001926">
    <property type="entry name" value="TrpB-like_PALP"/>
</dbReference>